<evidence type="ECO:0000313" key="3">
    <source>
        <dbReference type="Proteomes" id="UP000679498"/>
    </source>
</evidence>
<dbReference type="Proteomes" id="UP000679498">
    <property type="component" value="Plasmid p4"/>
</dbReference>
<evidence type="ECO:0000256" key="1">
    <source>
        <dbReference type="ARBA" id="ARBA00022825"/>
    </source>
</evidence>
<dbReference type="RefSeq" id="WP_214814188.1">
    <property type="nucleotide sequence ID" value="NZ_CP075901.1"/>
</dbReference>
<keyword evidence="3" id="KW-1185">Reference proteome</keyword>
<name>A0ABX8GEA6_EXIAC</name>
<keyword evidence="1" id="KW-0720">Serine protease</keyword>
<keyword evidence="1" id="KW-0645">Protease</keyword>
<dbReference type="InterPro" id="IPR009003">
    <property type="entry name" value="Peptidase_S1_PA"/>
</dbReference>
<evidence type="ECO:0000313" key="2">
    <source>
        <dbReference type="EMBL" id="QWB31985.1"/>
    </source>
</evidence>
<protein>
    <submittedName>
        <fullName evidence="2">Trypsin-like peptidase domain-containing protein</fullName>
    </submittedName>
</protein>
<proteinExistence type="predicted"/>
<gene>
    <name evidence="2" type="ORF">KKI46_17650</name>
</gene>
<accession>A0ABX8GEA6</accession>
<dbReference type="GeneID" id="88813532"/>
<sequence length="282" mass="31788">MSVDFSENFMHTTAILYTDRGTSGTGFFYSVTHPEIGPTHHSMFIATNKHVIGKSKVIKTIISTADEFGRPKYDDRMVIEINLEDDDCLIDHPDDSVDLCLIDITDIINALLTQGTKLYCLSFDETTIPTKEELGFFNALEDVVMVGYPRGIWDQKNNLPIMRKGVTASHISFDLDGDEWFLSDIACYRGSSGSPLFIHNDGMQIARKGHVFSRAQILLVGIAVMIPTEDAMGEMKPKEIPTTAEEEKEVEKFRTDLNLGYFIKSYKLLDFTPIIKKRCNLV</sequence>
<reference evidence="2 3" key="1">
    <citation type="submission" date="2021-05" db="EMBL/GenBank/DDBJ databases">
        <title>Biocontrol using Exiguobacterium acetylicum SI17 against litchi downy blight caused by Peronophythora litchii.</title>
        <authorList>
            <person name="Zheng L."/>
        </authorList>
    </citation>
    <scope>NUCLEOTIDE SEQUENCE [LARGE SCALE GENOMIC DNA]</scope>
    <source>
        <strain evidence="2 3">SI17</strain>
        <plasmid evidence="2 3">p4</plasmid>
    </source>
</reference>
<dbReference type="SUPFAM" id="SSF50494">
    <property type="entry name" value="Trypsin-like serine proteases"/>
    <property type="match status" value="1"/>
</dbReference>
<geneLocation type="plasmid" evidence="2 3">
    <name>p4</name>
</geneLocation>
<organism evidence="2 3">
    <name type="scientific">Exiguobacterium acetylicum</name>
    <name type="common">Brevibacterium acetylicum</name>
    <dbReference type="NCBI Taxonomy" id="41170"/>
    <lineage>
        <taxon>Bacteria</taxon>
        <taxon>Bacillati</taxon>
        <taxon>Bacillota</taxon>
        <taxon>Bacilli</taxon>
        <taxon>Bacillales</taxon>
        <taxon>Bacillales Family XII. Incertae Sedis</taxon>
        <taxon>Exiguobacterium</taxon>
    </lineage>
</organism>
<dbReference type="Pfam" id="PF13365">
    <property type="entry name" value="Trypsin_2"/>
    <property type="match status" value="1"/>
</dbReference>
<dbReference type="Gene3D" id="2.40.10.120">
    <property type="match status" value="1"/>
</dbReference>
<keyword evidence="1" id="KW-0378">Hydrolase</keyword>
<keyword evidence="2" id="KW-0614">Plasmid</keyword>
<dbReference type="EMBL" id="CP075901">
    <property type="protein sequence ID" value="QWB31985.1"/>
    <property type="molecule type" value="Genomic_DNA"/>
</dbReference>